<dbReference type="AlphaFoldDB" id="A0A5N7CIS6"/>
<reference evidence="10" key="1">
    <citation type="submission" date="2019-04" db="EMBL/GenBank/DDBJ databases">
        <title>Friends and foes A comparative genomics studyof 23 Aspergillus species from section Flavi.</title>
        <authorList>
            <consortium name="DOE Joint Genome Institute"/>
            <person name="Kjaerbolling I."/>
            <person name="Vesth T."/>
            <person name="Frisvad J.C."/>
            <person name="Nybo J.L."/>
            <person name="Theobald S."/>
            <person name="Kildgaard S."/>
            <person name="Isbrandt T."/>
            <person name="Kuo A."/>
            <person name="Sato A."/>
            <person name="Lyhne E.K."/>
            <person name="Kogle M.E."/>
            <person name="Wiebenga A."/>
            <person name="Kun R.S."/>
            <person name="Lubbers R.J."/>
            <person name="Makela M.R."/>
            <person name="Barry K."/>
            <person name="Chovatia M."/>
            <person name="Clum A."/>
            <person name="Daum C."/>
            <person name="Haridas S."/>
            <person name="He G."/>
            <person name="LaButti K."/>
            <person name="Lipzen A."/>
            <person name="Mondo S."/>
            <person name="Riley R."/>
            <person name="Salamov A."/>
            <person name="Simmons B.A."/>
            <person name="Magnuson J.K."/>
            <person name="Henrissat B."/>
            <person name="Mortensen U.H."/>
            <person name="Larsen T.O."/>
            <person name="Devries R.P."/>
            <person name="Grigoriev I.V."/>
            <person name="Machida M."/>
            <person name="Baker S.E."/>
            <person name="Andersen M.R."/>
        </authorList>
    </citation>
    <scope>NUCLEOTIDE SEQUENCE [LARGE SCALE GENOMIC DNA]</scope>
    <source>
        <strain evidence="10">IBT 14317</strain>
    </source>
</reference>
<dbReference type="PANTHER" id="PTHR24305">
    <property type="entry name" value="CYTOCHROME P450"/>
    <property type="match status" value="1"/>
</dbReference>
<sequence>MAALALLGIGLVTYWVAQAIYRLYFHPLSHIPGPKLAAITDGYEFYHNIIRGGLFIWELERLHEVYGPIIRINPREVHIKDPEYYDEIYASTLRKRSKNPLHVAQFGLPGSGFAAIDQEAHRQRRAPVEKYFSKRAIENQESLIQNSLDKLVRHFRDAYQAHVPVSLDAAFAALTSDVIYQYVYGFNPNSLDKEGFNASVRDGINGLMRLAHLLYFFPWLQTVMNAMPLGVLKMLNPPAHALGSQKRELFDLGVGALVRADESSGSKATSEATLIDMLAAPSMPEHMREPQRLMNEGFALVIGGTETTARSLSLAAYHLFCREDIRKKLREELKQVMPTVESRPTWNELEKLPYMSAVISESLRLSTGIANRSPRVAPTEALVYKGYTIPPGTPISETNYFILMDPEIFPDPHTFDPERWIRAAVKGQRLDRYLVNFSKGSRMCVGLNLAYAELFLVLATIVRRFDMELYETPKSNLEFARDFGMPYPDKGNSSVRAVITGLVSE</sequence>
<dbReference type="PRINTS" id="PR00463">
    <property type="entry name" value="EP450I"/>
</dbReference>
<evidence type="ECO:0000256" key="8">
    <source>
        <dbReference type="PIRSR" id="PIRSR602401-1"/>
    </source>
</evidence>
<evidence type="ECO:0000256" key="1">
    <source>
        <dbReference type="ARBA" id="ARBA00001971"/>
    </source>
</evidence>
<protein>
    <submittedName>
        <fullName evidence="10">Cytochrome P450</fullName>
    </submittedName>
</protein>
<dbReference type="GO" id="GO:0016705">
    <property type="term" value="F:oxidoreductase activity, acting on paired donors, with incorporation or reduction of molecular oxygen"/>
    <property type="evidence" value="ECO:0007669"/>
    <property type="project" value="InterPro"/>
</dbReference>
<dbReference type="InterPro" id="IPR017972">
    <property type="entry name" value="Cyt_P450_CS"/>
</dbReference>
<evidence type="ECO:0000313" key="10">
    <source>
        <dbReference type="EMBL" id="KAE8394110.1"/>
    </source>
</evidence>
<evidence type="ECO:0000256" key="9">
    <source>
        <dbReference type="RuleBase" id="RU000461"/>
    </source>
</evidence>
<gene>
    <name evidence="10" type="ORF">BDV23DRAFT_169721</name>
</gene>
<dbReference type="Pfam" id="PF00067">
    <property type="entry name" value="p450"/>
    <property type="match status" value="1"/>
</dbReference>
<evidence type="ECO:0000256" key="5">
    <source>
        <dbReference type="ARBA" id="ARBA00023002"/>
    </source>
</evidence>
<dbReference type="InterPro" id="IPR050121">
    <property type="entry name" value="Cytochrome_P450_monoxygenase"/>
</dbReference>
<proteinExistence type="inferred from homology"/>
<dbReference type="GO" id="GO:0005506">
    <property type="term" value="F:iron ion binding"/>
    <property type="evidence" value="ECO:0007669"/>
    <property type="project" value="InterPro"/>
</dbReference>
<dbReference type="Gene3D" id="1.10.630.10">
    <property type="entry name" value="Cytochrome P450"/>
    <property type="match status" value="1"/>
</dbReference>
<feature type="binding site" description="axial binding residue" evidence="8">
    <location>
        <position position="444"/>
    </location>
    <ligand>
        <name>heme</name>
        <dbReference type="ChEBI" id="CHEBI:30413"/>
    </ligand>
    <ligandPart>
        <name>Fe</name>
        <dbReference type="ChEBI" id="CHEBI:18248"/>
    </ligandPart>
</feature>
<dbReference type="CDD" id="cd11062">
    <property type="entry name" value="CYP58-like"/>
    <property type="match status" value="1"/>
</dbReference>
<dbReference type="SUPFAM" id="SSF48264">
    <property type="entry name" value="Cytochrome P450"/>
    <property type="match status" value="1"/>
</dbReference>
<dbReference type="OrthoDB" id="3945418at2759"/>
<dbReference type="GO" id="GO:0020037">
    <property type="term" value="F:heme binding"/>
    <property type="evidence" value="ECO:0007669"/>
    <property type="project" value="InterPro"/>
</dbReference>
<name>A0A5N7CIS6_PETAA</name>
<dbReference type="PRINTS" id="PR00385">
    <property type="entry name" value="P450"/>
</dbReference>
<keyword evidence="3 8" id="KW-0349">Heme</keyword>
<dbReference type="PANTHER" id="PTHR24305:SF157">
    <property type="entry name" value="N-ACETYLTRYPTOPHAN 6-HYDROXYLASE IVOC-RELATED"/>
    <property type="match status" value="1"/>
</dbReference>
<evidence type="ECO:0000256" key="7">
    <source>
        <dbReference type="ARBA" id="ARBA00023033"/>
    </source>
</evidence>
<keyword evidence="4 8" id="KW-0479">Metal-binding</keyword>
<evidence type="ECO:0000256" key="4">
    <source>
        <dbReference type="ARBA" id="ARBA00022723"/>
    </source>
</evidence>
<dbReference type="Proteomes" id="UP000326877">
    <property type="component" value="Unassembled WGS sequence"/>
</dbReference>
<evidence type="ECO:0000256" key="3">
    <source>
        <dbReference type="ARBA" id="ARBA00022617"/>
    </source>
</evidence>
<dbReference type="InterPro" id="IPR001128">
    <property type="entry name" value="Cyt_P450"/>
</dbReference>
<dbReference type="GO" id="GO:0004497">
    <property type="term" value="F:monooxygenase activity"/>
    <property type="evidence" value="ECO:0007669"/>
    <property type="project" value="UniProtKB-KW"/>
</dbReference>
<keyword evidence="6 8" id="KW-0408">Iron</keyword>
<organism evidence="10">
    <name type="scientific">Petromyces alliaceus</name>
    <name type="common">Aspergillus alliaceus</name>
    <dbReference type="NCBI Taxonomy" id="209559"/>
    <lineage>
        <taxon>Eukaryota</taxon>
        <taxon>Fungi</taxon>
        <taxon>Dikarya</taxon>
        <taxon>Ascomycota</taxon>
        <taxon>Pezizomycotina</taxon>
        <taxon>Eurotiomycetes</taxon>
        <taxon>Eurotiomycetidae</taxon>
        <taxon>Eurotiales</taxon>
        <taxon>Aspergillaceae</taxon>
        <taxon>Aspergillus</taxon>
        <taxon>Aspergillus subgen. Circumdati</taxon>
    </lineage>
</organism>
<dbReference type="EMBL" id="ML735225">
    <property type="protein sequence ID" value="KAE8394110.1"/>
    <property type="molecule type" value="Genomic_DNA"/>
</dbReference>
<comment type="cofactor">
    <cofactor evidence="1 8">
        <name>heme</name>
        <dbReference type="ChEBI" id="CHEBI:30413"/>
    </cofactor>
</comment>
<dbReference type="PROSITE" id="PS00086">
    <property type="entry name" value="CYTOCHROME_P450"/>
    <property type="match status" value="1"/>
</dbReference>
<comment type="similarity">
    <text evidence="2 9">Belongs to the cytochrome P450 family.</text>
</comment>
<dbReference type="InterPro" id="IPR036396">
    <property type="entry name" value="Cyt_P450_sf"/>
</dbReference>
<evidence type="ECO:0000256" key="6">
    <source>
        <dbReference type="ARBA" id="ARBA00023004"/>
    </source>
</evidence>
<dbReference type="InterPro" id="IPR002401">
    <property type="entry name" value="Cyt_P450_E_grp-I"/>
</dbReference>
<evidence type="ECO:0000256" key="2">
    <source>
        <dbReference type="ARBA" id="ARBA00010617"/>
    </source>
</evidence>
<keyword evidence="5 9" id="KW-0560">Oxidoreductase</keyword>
<accession>A0A5N7CIS6</accession>
<keyword evidence="7 9" id="KW-0503">Monooxygenase</keyword>